<reference evidence="2" key="1">
    <citation type="journal article" date="2019" name="Sci. Rep.">
        <title>Draft genome of Tanacetum cinerariifolium, the natural source of mosquito coil.</title>
        <authorList>
            <person name="Yamashiro T."/>
            <person name="Shiraishi A."/>
            <person name="Satake H."/>
            <person name="Nakayama K."/>
        </authorList>
    </citation>
    <scope>NUCLEOTIDE SEQUENCE</scope>
</reference>
<evidence type="ECO:0000313" key="2">
    <source>
        <dbReference type="EMBL" id="GFC83531.1"/>
    </source>
</evidence>
<feature type="non-terminal residue" evidence="2">
    <location>
        <position position="152"/>
    </location>
</feature>
<protein>
    <submittedName>
        <fullName evidence="2">Uncharacterized protein</fullName>
    </submittedName>
</protein>
<proteinExistence type="predicted"/>
<accession>A0A699RLQ4</accession>
<feature type="compositionally biased region" description="Basic and acidic residues" evidence="1">
    <location>
        <begin position="94"/>
        <end position="104"/>
    </location>
</feature>
<dbReference type="EMBL" id="BKCJ011089945">
    <property type="protein sequence ID" value="GFC83531.1"/>
    <property type="molecule type" value="Genomic_DNA"/>
</dbReference>
<feature type="region of interest" description="Disordered" evidence="1">
    <location>
        <begin position="69"/>
        <end position="152"/>
    </location>
</feature>
<evidence type="ECO:0000256" key="1">
    <source>
        <dbReference type="SAM" id="MobiDB-lite"/>
    </source>
</evidence>
<feature type="compositionally biased region" description="Polar residues" evidence="1">
    <location>
        <begin position="119"/>
        <end position="135"/>
    </location>
</feature>
<sequence length="152" mass="16512">MESIFTTGSTTVTPIPSPQYTMTPSIILTFTSASQLLTPPTQIPSLDLQSLPTFASVFRFEDRVKSLEDNFSDISDIRRREDDDQEGPSAGSDRGSKRLREGGEHASASTPSELAIGSTCRSTTESQSRQLSASESAFAEEPVQTTCQMEEP</sequence>
<gene>
    <name evidence="2" type="ORF">Tci_855501</name>
</gene>
<comment type="caution">
    <text evidence="2">The sequence shown here is derived from an EMBL/GenBank/DDBJ whole genome shotgun (WGS) entry which is preliminary data.</text>
</comment>
<organism evidence="2">
    <name type="scientific">Tanacetum cinerariifolium</name>
    <name type="common">Dalmatian daisy</name>
    <name type="synonym">Chrysanthemum cinerariifolium</name>
    <dbReference type="NCBI Taxonomy" id="118510"/>
    <lineage>
        <taxon>Eukaryota</taxon>
        <taxon>Viridiplantae</taxon>
        <taxon>Streptophyta</taxon>
        <taxon>Embryophyta</taxon>
        <taxon>Tracheophyta</taxon>
        <taxon>Spermatophyta</taxon>
        <taxon>Magnoliopsida</taxon>
        <taxon>eudicotyledons</taxon>
        <taxon>Gunneridae</taxon>
        <taxon>Pentapetalae</taxon>
        <taxon>asterids</taxon>
        <taxon>campanulids</taxon>
        <taxon>Asterales</taxon>
        <taxon>Asteraceae</taxon>
        <taxon>Asteroideae</taxon>
        <taxon>Anthemideae</taxon>
        <taxon>Anthemidinae</taxon>
        <taxon>Tanacetum</taxon>
    </lineage>
</organism>
<feature type="compositionally biased region" description="Polar residues" evidence="1">
    <location>
        <begin position="143"/>
        <end position="152"/>
    </location>
</feature>
<dbReference type="AlphaFoldDB" id="A0A699RLQ4"/>
<name>A0A699RLQ4_TANCI</name>